<feature type="transmembrane region" description="Helical" evidence="1">
    <location>
        <begin position="74"/>
        <end position="93"/>
    </location>
</feature>
<keyword evidence="1" id="KW-1133">Transmembrane helix</keyword>
<dbReference type="Proteomes" id="UP000604046">
    <property type="component" value="Unassembled WGS sequence"/>
</dbReference>
<comment type="caution">
    <text evidence="2">The sequence shown here is derived from an EMBL/GenBank/DDBJ whole genome shotgun (WGS) entry which is preliminary data.</text>
</comment>
<dbReference type="AlphaFoldDB" id="A0A812RHU8"/>
<reference evidence="2" key="1">
    <citation type="submission" date="2021-02" db="EMBL/GenBank/DDBJ databases">
        <authorList>
            <person name="Dougan E. K."/>
            <person name="Rhodes N."/>
            <person name="Thang M."/>
            <person name="Chan C."/>
        </authorList>
    </citation>
    <scope>NUCLEOTIDE SEQUENCE</scope>
</reference>
<dbReference type="EMBL" id="CAJNDS010002345">
    <property type="protein sequence ID" value="CAE7442820.1"/>
    <property type="molecule type" value="Genomic_DNA"/>
</dbReference>
<evidence type="ECO:0000313" key="2">
    <source>
        <dbReference type="EMBL" id="CAE7442820.1"/>
    </source>
</evidence>
<keyword evidence="1" id="KW-0812">Transmembrane</keyword>
<keyword evidence="3" id="KW-1185">Reference proteome</keyword>
<evidence type="ECO:0000313" key="3">
    <source>
        <dbReference type="Proteomes" id="UP000604046"/>
    </source>
</evidence>
<protein>
    <submittedName>
        <fullName evidence="2">Uncharacterized protein</fullName>
    </submittedName>
</protein>
<accession>A0A812RHU8</accession>
<keyword evidence="1" id="KW-0472">Membrane</keyword>
<proteinExistence type="predicted"/>
<organism evidence="2 3">
    <name type="scientific">Symbiodinium natans</name>
    <dbReference type="NCBI Taxonomy" id="878477"/>
    <lineage>
        <taxon>Eukaryota</taxon>
        <taxon>Sar</taxon>
        <taxon>Alveolata</taxon>
        <taxon>Dinophyceae</taxon>
        <taxon>Suessiales</taxon>
        <taxon>Symbiodiniaceae</taxon>
        <taxon>Symbiodinium</taxon>
    </lineage>
</organism>
<sequence>MSSPDSFETRLSAVLTVATQVVAFRSAQTDQMDSLRNRLVDQAESLLNSTGVTGVVFNATAEDGWLIPDDLQPILVPILAAVSSLLVAVLLRFQFYFRWAKLIGAAAQLESQIFQFRAHAGNYRLMGPVEDVEGGDAAMRSKNSRELHARQLFKQRCEVILRGVGSLGLRRVVTLTTLTWGNGNAASDREEQIMMLQRQPRHRYLNRLCCCKREAGSEVVPEALLFEAVSGRHRNGRYRKSKMGDSDQLGCGCLSVDEYFRLRFSPCLHDMEEDVACLGCIVKLGDLISIGLTVASTVFATFGFPFVTAVLVAVEVALQGLKKHFAWLPRLNVAIAAVEDLRCCELEWNSAEPLPKRLPNMLNQIVSSTEHAKLQHVHAATAGSSALNRTSAPE</sequence>
<evidence type="ECO:0000256" key="1">
    <source>
        <dbReference type="SAM" id="Phobius"/>
    </source>
</evidence>
<name>A0A812RHU8_9DINO</name>
<gene>
    <name evidence="2" type="ORF">SNAT2548_LOCUS24080</name>
</gene>